<dbReference type="SMART" id="SM00137">
    <property type="entry name" value="MAM"/>
    <property type="match status" value="1"/>
</dbReference>
<dbReference type="AlphaFoldDB" id="B5BSX6"/>
<reference evidence="11" key="1">
    <citation type="journal article" date="2008" name="Insect Biochem. Mol. Biol.">
        <title>The genome of a lepidopteran model insect, the silkworm Bombyx mori.</title>
        <authorList>
            <consortium name="International Silkworm Genome Consortium"/>
        </authorList>
    </citation>
    <scope>NUCLEOTIDE SEQUENCE [LARGE SCALE GENOMIC DNA]</scope>
    <source>
        <strain evidence="11">p50T</strain>
    </source>
</reference>
<evidence type="ECO:0000259" key="7">
    <source>
        <dbReference type="PROSITE" id="PS50923"/>
    </source>
</evidence>
<feature type="compositionally biased region" description="Low complexity" evidence="3">
    <location>
        <begin position="399"/>
        <end position="466"/>
    </location>
</feature>
<feature type="domain" description="MAM" evidence="6">
    <location>
        <begin position="141"/>
        <end position="319"/>
    </location>
</feature>
<dbReference type="Pfam" id="PF01033">
    <property type="entry name" value="Somatomedin_B"/>
    <property type="match status" value="1"/>
</dbReference>
<dbReference type="Pfam" id="PF00629">
    <property type="entry name" value="MAM"/>
    <property type="match status" value="1"/>
</dbReference>
<dbReference type="SUPFAM" id="SSF90188">
    <property type="entry name" value="Somatomedin B domain"/>
    <property type="match status" value="1"/>
</dbReference>
<dbReference type="SMART" id="SM00032">
    <property type="entry name" value="CCP"/>
    <property type="match status" value="2"/>
</dbReference>
<dbReference type="HOGENOM" id="CLU_033844_0_0_1"/>
<proteinExistence type="evidence at transcript level"/>
<keyword evidence="4" id="KW-0812">Transmembrane</keyword>
<dbReference type="InterPro" id="IPR000998">
    <property type="entry name" value="MAM_dom"/>
</dbReference>
<evidence type="ECO:0000313" key="11">
    <source>
        <dbReference type="Proteomes" id="UP000005204"/>
    </source>
</evidence>
<evidence type="ECO:0000256" key="4">
    <source>
        <dbReference type="SAM" id="Phobius"/>
    </source>
</evidence>
<keyword evidence="11" id="KW-1185">Reference proteome</keyword>
<reference evidence="9" key="2">
    <citation type="journal article" date="2009" name="Dev. Comp. Immunol.">
        <title>Purification and characterization of silkworm hemocytes by flow cytometry.</title>
        <authorList>
            <person name="Nakahara Y."/>
            <person name="Shimura S."/>
            <person name="Ueno C."/>
            <person name="Kanamori Y."/>
            <person name="Mita K."/>
            <person name="Kiuchi M."/>
            <person name="Kamimura M."/>
        </authorList>
    </citation>
    <scope>NUCLEOTIDE SEQUENCE</scope>
    <source>
        <strain evidence="9">C108</strain>
        <tissue evidence="9">Hemocyte</tissue>
    </source>
</reference>
<dbReference type="EnsemblMetazoa" id="NM_001134915.1">
    <property type="protein sequence ID" value="NP_001128387.1"/>
    <property type="gene ID" value="GeneID_100188966"/>
</dbReference>
<dbReference type="PROSITE" id="PS50060">
    <property type="entry name" value="MAM_2"/>
    <property type="match status" value="1"/>
</dbReference>
<dbReference type="RefSeq" id="NP_001128387.1">
    <property type="nucleotide sequence ID" value="NM_001134915.1"/>
</dbReference>
<feature type="region of interest" description="Disordered" evidence="3">
    <location>
        <begin position="399"/>
        <end position="514"/>
    </location>
</feature>
<dbReference type="Gene3D" id="4.10.410.20">
    <property type="match status" value="1"/>
</dbReference>
<evidence type="ECO:0000256" key="1">
    <source>
        <dbReference type="ARBA" id="ARBA00023157"/>
    </source>
</evidence>
<evidence type="ECO:0000313" key="9">
    <source>
        <dbReference type="EMBL" id="BAG70411.1"/>
    </source>
</evidence>
<dbReference type="PANTHER" id="PTHR23282:SF101">
    <property type="entry name" value="MAM DOMAIN-CONTAINING PROTEIN"/>
    <property type="match status" value="1"/>
</dbReference>
<dbReference type="Gene3D" id="2.60.120.200">
    <property type="match status" value="1"/>
</dbReference>
<organism evidence="9">
    <name type="scientific">Bombyx mori</name>
    <name type="common">Silk moth</name>
    <dbReference type="NCBI Taxonomy" id="7091"/>
    <lineage>
        <taxon>Eukaryota</taxon>
        <taxon>Metazoa</taxon>
        <taxon>Ecdysozoa</taxon>
        <taxon>Arthropoda</taxon>
        <taxon>Hexapoda</taxon>
        <taxon>Insecta</taxon>
        <taxon>Pterygota</taxon>
        <taxon>Neoptera</taxon>
        <taxon>Endopterygota</taxon>
        <taxon>Lepidoptera</taxon>
        <taxon>Glossata</taxon>
        <taxon>Ditrysia</taxon>
        <taxon>Bombycoidea</taxon>
        <taxon>Bombycidae</taxon>
        <taxon>Bombycinae</taxon>
        <taxon>Bombyx</taxon>
    </lineage>
</organism>
<dbReference type="Proteomes" id="UP000005204">
    <property type="component" value="Unassembled WGS sequence"/>
</dbReference>
<dbReference type="InterPro" id="IPR000436">
    <property type="entry name" value="Sushi_SCR_CCP_dom"/>
</dbReference>
<name>B5BSX6_BOMMO</name>
<dbReference type="InterPro" id="IPR036024">
    <property type="entry name" value="Somatomedin_B-like_dom_sf"/>
</dbReference>
<feature type="transmembrane region" description="Helical" evidence="4">
    <location>
        <begin position="560"/>
        <end position="582"/>
    </location>
</feature>
<evidence type="ECO:0000256" key="3">
    <source>
        <dbReference type="SAM" id="MobiDB-lite"/>
    </source>
</evidence>
<dbReference type="Pfam" id="PF00084">
    <property type="entry name" value="Sushi"/>
    <property type="match status" value="2"/>
</dbReference>
<dbReference type="PROSITE" id="PS50958">
    <property type="entry name" value="SMB_2"/>
    <property type="match status" value="1"/>
</dbReference>
<evidence type="ECO:0000256" key="2">
    <source>
        <dbReference type="PROSITE-ProRule" id="PRU00302"/>
    </source>
</evidence>
<dbReference type="PROSITE" id="PS50923">
    <property type="entry name" value="SUSHI"/>
    <property type="match status" value="2"/>
</dbReference>
<keyword evidence="2" id="KW-0768">Sushi</keyword>
<dbReference type="InterPro" id="IPR001212">
    <property type="entry name" value="Somatomedin_B_dom"/>
</dbReference>
<dbReference type="CTD" id="100188966"/>
<feature type="domain" description="Sushi" evidence="7">
    <location>
        <begin position="23"/>
        <end position="76"/>
    </location>
</feature>
<dbReference type="KEGG" id="bmor:100188966"/>
<accession>B5BSX6</accession>
<evidence type="ECO:0000259" key="8">
    <source>
        <dbReference type="PROSITE" id="PS50958"/>
    </source>
</evidence>
<gene>
    <name evidence="9" type="primary">SCR-C</name>
    <name evidence="10" type="synonym">100188966</name>
</gene>
<dbReference type="GeneID" id="100188966"/>
<feature type="domain" description="SMB" evidence="8">
    <location>
        <begin position="331"/>
        <end position="373"/>
    </location>
</feature>
<evidence type="ECO:0000256" key="5">
    <source>
        <dbReference type="SAM" id="SignalP"/>
    </source>
</evidence>
<dbReference type="PANTHER" id="PTHR23282">
    <property type="entry name" value="APICAL ENDOSOMAL GLYCOPROTEIN PRECURSOR"/>
    <property type="match status" value="1"/>
</dbReference>
<dbReference type="GO" id="GO:0016020">
    <property type="term" value="C:membrane"/>
    <property type="evidence" value="ECO:0007669"/>
    <property type="project" value="InterPro"/>
</dbReference>
<dbReference type="EMBL" id="AB436164">
    <property type="protein sequence ID" value="BAG70411.1"/>
    <property type="molecule type" value="mRNA"/>
</dbReference>
<protein>
    <submittedName>
        <fullName evidence="9">Scavenger receptor type C</fullName>
    </submittedName>
</protein>
<comment type="caution">
    <text evidence="2">Lacks conserved residue(s) required for the propagation of feature annotation.</text>
</comment>
<evidence type="ECO:0000259" key="6">
    <source>
        <dbReference type="PROSITE" id="PS50060"/>
    </source>
</evidence>
<reference evidence="10" key="3">
    <citation type="submission" date="2022-06" db="UniProtKB">
        <authorList>
            <consortium name="EnsemblMetazoa"/>
        </authorList>
    </citation>
    <scope>IDENTIFICATION</scope>
    <source>
        <strain evidence="10">p50T (Dazao)</strain>
    </source>
</reference>
<keyword evidence="5" id="KW-0732">Signal</keyword>
<dbReference type="InterPro" id="IPR035976">
    <property type="entry name" value="Sushi/SCR/CCP_sf"/>
</dbReference>
<sequence>MNLLYKCILSLMFFCYIEAQFALRCPYPYLQHGKARLRTKSRIVKFVCNPRYKLVGNKYSICRMGRWEEQLPVCVKSGCPKLPPITNGIQMTHHDGAWLMTFCLPNYRLEGSEVLYCNGYRWNSTAPKCVEMNNNVTTIKYSCDFEEDLCGWIQDEFHDFDWKRLNTKTPSSFTLTGPWFDHTYGSRGKGHFMYIESTGRFINDTARLLSPIYDSAIAKDGCFQLYYHMYGRSLGGLRVYQKPDSVDLMTMLASEEQRKDYIIFEKWGEQGDLWLSAAPRLKDFNEDFQIVIEGSEESSFMSDLAIDDISVLRGQKCVDAAAHAITPSPYKADSCVGRCFQNITITRGCGCDGDCVIYGYCCQDFVDLCIEKDPETTVIAETGSTVALPQTQKLVASTTNATTSTSTTTTTTPKPIVIPSTKTTTTTASPKPTTPTTTSTKTFPTIPTRTTTITVSKTPKTSTKTTIARRSSSPSQKQTTKVLKSTTQSSSITPKSATRKATSVASTTVGSKKLTSSTTVKPASTSKKVTEKQSFTKKMTVDVFVAKKSKGASKTLQTSGIIVGVLFCVFALVGSVVAWRRYGGMMIVRRLRGQIANDPEVRYTECPYGRLNCSFKINYFS</sequence>
<keyword evidence="4" id="KW-0472">Membrane</keyword>
<feature type="compositionally biased region" description="Polar residues" evidence="3">
    <location>
        <begin position="468"/>
        <end position="514"/>
    </location>
</feature>
<dbReference type="PROSITE" id="PS00524">
    <property type="entry name" value="SMB_1"/>
    <property type="match status" value="1"/>
</dbReference>
<dbReference type="Gene3D" id="2.10.70.10">
    <property type="entry name" value="Complement Module, domain 1"/>
    <property type="match status" value="2"/>
</dbReference>
<dbReference type="OrthoDB" id="6107927at2759"/>
<dbReference type="InterPro" id="IPR051560">
    <property type="entry name" value="MAM_domain-containing"/>
</dbReference>
<dbReference type="SUPFAM" id="SSF57535">
    <property type="entry name" value="Complement control module/SCR domain"/>
    <property type="match status" value="2"/>
</dbReference>
<feature type="signal peptide" evidence="5">
    <location>
        <begin position="1"/>
        <end position="19"/>
    </location>
</feature>
<keyword evidence="4" id="KW-1133">Transmembrane helix</keyword>
<dbReference type="SMART" id="SM00201">
    <property type="entry name" value="SO"/>
    <property type="match status" value="1"/>
</dbReference>
<keyword evidence="1" id="KW-1015">Disulfide bond</keyword>
<feature type="domain" description="Sushi" evidence="7">
    <location>
        <begin position="77"/>
        <end position="131"/>
    </location>
</feature>
<evidence type="ECO:0000313" key="10">
    <source>
        <dbReference type="EnsemblMetazoa" id="NP_001128387.1"/>
    </source>
</evidence>
<feature type="chain" id="PRO_5036279535" evidence="5">
    <location>
        <begin position="20"/>
        <end position="621"/>
    </location>
</feature>
<dbReference type="CDD" id="cd06263">
    <property type="entry name" value="MAM"/>
    <property type="match status" value="1"/>
</dbReference>
<dbReference type="CDD" id="cd00033">
    <property type="entry name" value="CCP"/>
    <property type="match status" value="2"/>
</dbReference>
<dbReference type="SUPFAM" id="SSF49899">
    <property type="entry name" value="Concanavalin A-like lectins/glucanases"/>
    <property type="match status" value="1"/>
</dbReference>
<keyword evidence="9" id="KW-0675">Receptor</keyword>
<dbReference type="InterPro" id="IPR013320">
    <property type="entry name" value="ConA-like_dom_sf"/>
</dbReference>